<dbReference type="OrthoDB" id="2382881at2759"/>
<dbReference type="EMBL" id="KQ964752">
    <property type="protein sequence ID" value="KXN66225.1"/>
    <property type="molecule type" value="Genomic_DNA"/>
</dbReference>
<keyword evidence="8 9" id="KW-0472">Membrane</keyword>
<keyword evidence="6" id="KW-1133">Transmembrane helix</keyword>
<evidence type="ECO:0000256" key="1">
    <source>
        <dbReference type="ARBA" id="ARBA00004225"/>
    </source>
</evidence>
<organism evidence="11 12">
    <name type="scientific">Conidiobolus coronatus (strain ATCC 28846 / CBS 209.66 / NRRL 28638)</name>
    <name type="common">Delacroixia coronata</name>
    <dbReference type="NCBI Taxonomy" id="796925"/>
    <lineage>
        <taxon>Eukaryota</taxon>
        <taxon>Fungi</taxon>
        <taxon>Fungi incertae sedis</taxon>
        <taxon>Zoopagomycota</taxon>
        <taxon>Entomophthoromycotina</taxon>
        <taxon>Entomophthoromycetes</taxon>
        <taxon>Entomophthorales</taxon>
        <taxon>Ancylistaceae</taxon>
        <taxon>Conidiobolus</taxon>
    </lineage>
</organism>
<keyword evidence="12" id="KW-1185">Reference proteome</keyword>
<comment type="subcellular location">
    <subcellularLocation>
        <location evidence="1">Mitochondrion membrane</location>
        <topology evidence="1">Multi-pass membrane protein</topology>
    </subcellularLocation>
</comment>
<evidence type="ECO:0000256" key="3">
    <source>
        <dbReference type="ARBA" id="ARBA00022448"/>
    </source>
</evidence>
<comment type="similarity">
    <text evidence="2 10">Belongs to the mitochondrial carrier (TC 2.A.29) family.</text>
</comment>
<dbReference type="PANTHER" id="PTHR45624">
    <property type="entry name" value="MITOCHONDRIAL BASIC AMINO ACIDS TRANSPORTER-RELATED"/>
    <property type="match status" value="1"/>
</dbReference>
<protein>
    <submittedName>
        <fullName evidence="11">Mitochondrial carrier</fullName>
    </submittedName>
</protein>
<evidence type="ECO:0000256" key="10">
    <source>
        <dbReference type="RuleBase" id="RU000488"/>
    </source>
</evidence>
<evidence type="ECO:0000313" key="12">
    <source>
        <dbReference type="Proteomes" id="UP000070444"/>
    </source>
</evidence>
<dbReference type="Proteomes" id="UP000070444">
    <property type="component" value="Unassembled WGS sequence"/>
</dbReference>
<feature type="repeat" description="Solcar" evidence="9">
    <location>
        <begin position="28"/>
        <end position="111"/>
    </location>
</feature>
<evidence type="ECO:0000313" key="11">
    <source>
        <dbReference type="EMBL" id="KXN66225.1"/>
    </source>
</evidence>
<dbReference type="PANTHER" id="PTHR45624:SF31">
    <property type="entry name" value="MITOCHONDRIAL ORNITHINE TRANSPORTER 1"/>
    <property type="match status" value="1"/>
</dbReference>
<evidence type="ECO:0000256" key="9">
    <source>
        <dbReference type="PROSITE-ProRule" id="PRU00282"/>
    </source>
</evidence>
<reference evidence="11 12" key="1">
    <citation type="journal article" date="2015" name="Genome Biol. Evol.">
        <title>Phylogenomic analyses indicate that early fungi evolved digesting cell walls of algal ancestors of land plants.</title>
        <authorList>
            <person name="Chang Y."/>
            <person name="Wang S."/>
            <person name="Sekimoto S."/>
            <person name="Aerts A.L."/>
            <person name="Choi C."/>
            <person name="Clum A."/>
            <person name="LaButti K.M."/>
            <person name="Lindquist E.A."/>
            <person name="Yee Ngan C."/>
            <person name="Ohm R.A."/>
            <person name="Salamov A.A."/>
            <person name="Grigoriev I.V."/>
            <person name="Spatafora J.W."/>
            <person name="Berbee M.L."/>
        </authorList>
    </citation>
    <scope>NUCLEOTIDE SEQUENCE [LARGE SCALE GENOMIC DNA]</scope>
    <source>
        <strain evidence="11 12">NRRL 28638</strain>
    </source>
</reference>
<dbReference type="InterPro" id="IPR018108">
    <property type="entry name" value="MCP_transmembrane"/>
</dbReference>
<dbReference type="GO" id="GO:0006526">
    <property type="term" value="P:L-arginine biosynthetic process"/>
    <property type="evidence" value="ECO:0007669"/>
    <property type="project" value="EnsemblFungi"/>
</dbReference>
<accession>A0A137NTU2</accession>
<keyword evidence="5" id="KW-0677">Repeat</keyword>
<dbReference type="SUPFAM" id="SSF103506">
    <property type="entry name" value="Mitochondrial carrier"/>
    <property type="match status" value="1"/>
</dbReference>
<keyword evidence="7" id="KW-0496">Mitochondrion</keyword>
<evidence type="ECO:0000256" key="6">
    <source>
        <dbReference type="ARBA" id="ARBA00022989"/>
    </source>
</evidence>
<sequence>MSMHQSPQPAVSAEINQTQVTQSTFRLSPQISDLLCGSAAGMVSKVVEHPFDTIKVRLQTQNLFGGPLDCFRATVRHEGFMGLYKGLSAPVFGAMVENAALFFSYRQCQTLIKNLTPGQDPTADLSLTQLGLAGGMAGVVASLFLTPIELVKCRLQVCRLQPKGMVGVKTTPLGVIADTLKKQGVAGFYRGHLGTMMRESGGGMCYFGMYEMASAYFLNQQKIRTNDPSLTKEQLHPLSLMTSGALAGMGQPRKSFAAIGREIYRSQGVKGFYRGCGITVLRSIPSNALIFFTYEKLSQLLK</sequence>
<dbReference type="OMA" id="FGSMAET"/>
<keyword evidence="3 10" id="KW-0813">Transport</keyword>
<evidence type="ECO:0000256" key="2">
    <source>
        <dbReference type="ARBA" id="ARBA00006375"/>
    </source>
</evidence>
<evidence type="ECO:0000256" key="5">
    <source>
        <dbReference type="ARBA" id="ARBA00022737"/>
    </source>
</evidence>
<dbReference type="GO" id="GO:1990575">
    <property type="term" value="P:mitochondrial L-ornithine transmembrane transport"/>
    <property type="evidence" value="ECO:0007669"/>
    <property type="project" value="EnsemblFungi"/>
</dbReference>
<dbReference type="PROSITE" id="PS50920">
    <property type="entry name" value="SOLCAR"/>
    <property type="match status" value="3"/>
</dbReference>
<evidence type="ECO:0000256" key="4">
    <source>
        <dbReference type="ARBA" id="ARBA00022692"/>
    </source>
</evidence>
<proteinExistence type="inferred from homology"/>
<feature type="repeat" description="Solcar" evidence="9">
    <location>
        <begin position="125"/>
        <end position="216"/>
    </location>
</feature>
<dbReference type="Pfam" id="PF00153">
    <property type="entry name" value="Mito_carr"/>
    <property type="match status" value="3"/>
</dbReference>
<feature type="repeat" description="Solcar" evidence="9">
    <location>
        <begin position="220"/>
        <end position="300"/>
    </location>
</feature>
<dbReference type="AlphaFoldDB" id="A0A137NTU2"/>
<evidence type="ECO:0000256" key="8">
    <source>
        <dbReference type="ARBA" id="ARBA00023136"/>
    </source>
</evidence>
<dbReference type="InterPro" id="IPR050567">
    <property type="entry name" value="Mitochondrial_Carrier"/>
</dbReference>
<dbReference type="GO" id="GO:0000064">
    <property type="term" value="F:L-ornithine transmembrane transporter activity"/>
    <property type="evidence" value="ECO:0007669"/>
    <property type="project" value="EnsemblFungi"/>
</dbReference>
<dbReference type="STRING" id="796925.A0A137NTU2"/>
<dbReference type="Gene3D" id="1.50.40.10">
    <property type="entry name" value="Mitochondrial carrier domain"/>
    <property type="match status" value="1"/>
</dbReference>
<keyword evidence="4 9" id="KW-0812">Transmembrane</keyword>
<dbReference type="InterPro" id="IPR023395">
    <property type="entry name" value="MCP_dom_sf"/>
</dbReference>
<dbReference type="GO" id="GO:0031966">
    <property type="term" value="C:mitochondrial membrane"/>
    <property type="evidence" value="ECO:0007669"/>
    <property type="project" value="UniProtKB-SubCell"/>
</dbReference>
<gene>
    <name evidence="11" type="ORF">CONCODRAFT_20348</name>
</gene>
<name>A0A137NTU2_CONC2</name>
<evidence type="ECO:0000256" key="7">
    <source>
        <dbReference type="ARBA" id="ARBA00023128"/>
    </source>
</evidence>